<comment type="caution">
    <text evidence="8">The sequence shown here is derived from an EMBL/GenBank/DDBJ whole genome shotgun (WGS) entry which is preliminary data.</text>
</comment>
<keyword evidence="3 6" id="KW-1133">Transmembrane helix</keyword>
<evidence type="ECO:0000313" key="9">
    <source>
        <dbReference type="Proteomes" id="UP001454036"/>
    </source>
</evidence>
<accession>A0AAV3P3V4</accession>
<protein>
    <recommendedName>
        <fullName evidence="7">TLC domain-containing protein</fullName>
    </recommendedName>
</protein>
<dbReference type="AlphaFoldDB" id="A0AAV3P3V4"/>
<keyword evidence="4 5" id="KW-0472">Membrane</keyword>
<evidence type="ECO:0000256" key="4">
    <source>
        <dbReference type="ARBA" id="ARBA00023136"/>
    </source>
</evidence>
<evidence type="ECO:0000259" key="7">
    <source>
        <dbReference type="PROSITE" id="PS50922"/>
    </source>
</evidence>
<proteinExistence type="predicted"/>
<dbReference type="GO" id="GO:0016020">
    <property type="term" value="C:membrane"/>
    <property type="evidence" value="ECO:0007669"/>
    <property type="project" value="UniProtKB-SubCell"/>
</dbReference>
<organism evidence="8 9">
    <name type="scientific">Lithospermum erythrorhizon</name>
    <name type="common">Purple gromwell</name>
    <name type="synonym">Lithospermum officinale var. erythrorhizon</name>
    <dbReference type="NCBI Taxonomy" id="34254"/>
    <lineage>
        <taxon>Eukaryota</taxon>
        <taxon>Viridiplantae</taxon>
        <taxon>Streptophyta</taxon>
        <taxon>Embryophyta</taxon>
        <taxon>Tracheophyta</taxon>
        <taxon>Spermatophyta</taxon>
        <taxon>Magnoliopsida</taxon>
        <taxon>eudicotyledons</taxon>
        <taxon>Gunneridae</taxon>
        <taxon>Pentapetalae</taxon>
        <taxon>asterids</taxon>
        <taxon>lamiids</taxon>
        <taxon>Boraginales</taxon>
        <taxon>Boraginaceae</taxon>
        <taxon>Boraginoideae</taxon>
        <taxon>Lithospermeae</taxon>
        <taxon>Lithospermum</taxon>
    </lineage>
</organism>
<dbReference type="EMBL" id="BAABME010016482">
    <property type="protein sequence ID" value="GAA0146149.1"/>
    <property type="molecule type" value="Genomic_DNA"/>
</dbReference>
<evidence type="ECO:0000256" key="5">
    <source>
        <dbReference type="PROSITE-ProRule" id="PRU00205"/>
    </source>
</evidence>
<evidence type="ECO:0000256" key="6">
    <source>
        <dbReference type="SAM" id="Phobius"/>
    </source>
</evidence>
<keyword evidence="9" id="KW-1185">Reference proteome</keyword>
<name>A0AAV3P3V4_LITER</name>
<dbReference type="InterPro" id="IPR006634">
    <property type="entry name" value="TLC-dom"/>
</dbReference>
<keyword evidence="2 5" id="KW-0812">Transmembrane</keyword>
<evidence type="ECO:0000256" key="1">
    <source>
        <dbReference type="ARBA" id="ARBA00004141"/>
    </source>
</evidence>
<feature type="transmembrane region" description="Helical" evidence="6">
    <location>
        <begin position="6"/>
        <end position="27"/>
    </location>
</feature>
<feature type="transmembrane region" description="Helical" evidence="6">
    <location>
        <begin position="159"/>
        <end position="179"/>
    </location>
</feature>
<gene>
    <name evidence="8" type="ORF">LIER_36263</name>
</gene>
<feature type="transmembrane region" description="Helical" evidence="6">
    <location>
        <begin position="191"/>
        <end position="212"/>
    </location>
</feature>
<comment type="subcellular location">
    <subcellularLocation>
        <location evidence="1">Membrane</location>
        <topology evidence="1">Multi-pass membrane protein</topology>
    </subcellularLocation>
</comment>
<evidence type="ECO:0000256" key="3">
    <source>
        <dbReference type="ARBA" id="ARBA00022989"/>
    </source>
</evidence>
<sequence>MEDYVVNIFIFGVLSWSTLFMLARMVFPKRSFDFCNRIVSTIHAILAVFLASQTIQDWTCPVCPLASTSSPSQMKILAVSGAYLMYDLGCCLLDKQHGLKLDNAVHHIVSIVGVCAGLSYKKCGSEMVAAMFITEMSSPFLHLRELLKELGYKDTDLNLAADIMFAGIFTFARMVGGPYLTYVTLYADNPLLIKAMAMGLQLVSAFWVYKIARMVMYKLSKRASTRKVPSSNPIAKNIE</sequence>
<dbReference type="InterPro" id="IPR042512">
    <property type="entry name" value="TLCD5"/>
</dbReference>
<evidence type="ECO:0000313" key="8">
    <source>
        <dbReference type="EMBL" id="GAA0146149.1"/>
    </source>
</evidence>
<dbReference type="PROSITE" id="PS50922">
    <property type="entry name" value="TLC"/>
    <property type="match status" value="1"/>
</dbReference>
<dbReference type="Pfam" id="PF03798">
    <property type="entry name" value="TRAM_LAG1_CLN8"/>
    <property type="match status" value="1"/>
</dbReference>
<reference evidence="8 9" key="1">
    <citation type="submission" date="2024-01" db="EMBL/GenBank/DDBJ databases">
        <title>The complete chloroplast genome sequence of Lithospermum erythrorhizon: insights into the phylogenetic relationship among Boraginaceae species and the maternal lineages of purple gromwells.</title>
        <authorList>
            <person name="Okada T."/>
            <person name="Watanabe K."/>
        </authorList>
    </citation>
    <scope>NUCLEOTIDE SEQUENCE [LARGE SCALE GENOMIC DNA]</scope>
</reference>
<dbReference type="Proteomes" id="UP001454036">
    <property type="component" value="Unassembled WGS sequence"/>
</dbReference>
<dbReference type="PANTHER" id="PTHR31898">
    <property type="entry name" value="TRANSMEMBRANE PROTEIN 136"/>
    <property type="match status" value="1"/>
</dbReference>
<evidence type="ECO:0000256" key="2">
    <source>
        <dbReference type="ARBA" id="ARBA00022692"/>
    </source>
</evidence>
<dbReference type="SMART" id="SM00724">
    <property type="entry name" value="TLC"/>
    <property type="match status" value="1"/>
</dbReference>
<feature type="domain" description="TLC" evidence="7">
    <location>
        <begin position="29"/>
        <end position="220"/>
    </location>
</feature>
<dbReference type="PANTHER" id="PTHR31898:SF1">
    <property type="entry name" value="TLC DOMAIN-CONTAINING PROTEIN 5"/>
    <property type="match status" value="1"/>
</dbReference>